<dbReference type="OMA" id="CWIRQPL"/>
<protein>
    <recommendedName>
        <fullName evidence="2">GAF domain-containing protein</fullName>
    </recommendedName>
</protein>
<gene>
    <name evidence="3" type="ORF">PHYSODRAFT_310633</name>
</gene>
<dbReference type="PANTHER" id="PTHR43102">
    <property type="entry name" value="SLR1143 PROTEIN"/>
    <property type="match status" value="1"/>
</dbReference>
<name>G4YTC7_PHYSP</name>
<dbReference type="AlphaFoldDB" id="G4YTC7"/>
<dbReference type="KEGG" id="psoj:PHYSODRAFT_310633"/>
<evidence type="ECO:0000256" key="1">
    <source>
        <dbReference type="SAM" id="MobiDB-lite"/>
    </source>
</evidence>
<organism evidence="3 4">
    <name type="scientific">Phytophthora sojae (strain P6497)</name>
    <name type="common">Soybean stem and root rot agent</name>
    <name type="synonym">Phytophthora megasperma f. sp. glycines</name>
    <dbReference type="NCBI Taxonomy" id="1094619"/>
    <lineage>
        <taxon>Eukaryota</taxon>
        <taxon>Sar</taxon>
        <taxon>Stramenopiles</taxon>
        <taxon>Oomycota</taxon>
        <taxon>Peronosporomycetes</taxon>
        <taxon>Peronosporales</taxon>
        <taxon>Peronosporaceae</taxon>
        <taxon>Phytophthora</taxon>
    </lineage>
</organism>
<dbReference type="Proteomes" id="UP000002640">
    <property type="component" value="Unassembled WGS sequence"/>
</dbReference>
<dbReference type="Gene3D" id="3.30.450.40">
    <property type="match status" value="1"/>
</dbReference>
<reference evidence="3 4" key="1">
    <citation type="journal article" date="2006" name="Science">
        <title>Phytophthora genome sequences uncover evolutionary origins and mechanisms of pathogenesis.</title>
        <authorList>
            <person name="Tyler B.M."/>
            <person name="Tripathy S."/>
            <person name="Zhang X."/>
            <person name="Dehal P."/>
            <person name="Jiang R.H."/>
            <person name="Aerts A."/>
            <person name="Arredondo F.D."/>
            <person name="Baxter L."/>
            <person name="Bensasson D."/>
            <person name="Beynon J.L."/>
            <person name="Chapman J."/>
            <person name="Damasceno C.M."/>
            <person name="Dorrance A.E."/>
            <person name="Dou D."/>
            <person name="Dickerman A.W."/>
            <person name="Dubchak I.L."/>
            <person name="Garbelotto M."/>
            <person name="Gijzen M."/>
            <person name="Gordon S.G."/>
            <person name="Govers F."/>
            <person name="Grunwald N.J."/>
            <person name="Huang W."/>
            <person name="Ivors K.L."/>
            <person name="Jones R.W."/>
            <person name="Kamoun S."/>
            <person name="Krampis K."/>
            <person name="Lamour K.H."/>
            <person name="Lee M.K."/>
            <person name="McDonald W.H."/>
            <person name="Medina M."/>
            <person name="Meijer H.J."/>
            <person name="Nordberg E.K."/>
            <person name="Maclean D.J."/>
            <person name="Ospina-Giraldo M.D."/>
            <person name="Morris P.F."/>
            <person name="Phuntumart V."/>
            <person name="Putnam N.H."/>
            <person name="Rash S."/>
            <person name="Rose J.K."/>
            <person name="Sakihama Y."/>
            <person name="Salamov A.A."/>
            <person name="Savidor A."/>
            <person name="Scheuring C.F."/>
            <person name="Smith B.M."/>
            <person name="Sobral B.W."/>
            <person name="Terry A."/>
            <person name="Torto-Alalibo T.A."/>
            <person name="Win J."/>
            <person name="Xu Z."/>
            <person name="Zhang H."/>
            <person name="Grigoriev I.V."/>
            <person name="Rokhsar D.S."/>
            <person name="Boore J.L."/>
        </authorList>
    </citation>
    <scope>NUCLEOTIDE SEQUENCE [LARGE SCALE GENOMIC DNA]</scope>
    <source>
        <strain evidence="3 4">P6497</strain>
    </source>
</reference>
<evidence type="ECO:0000259" key="2">
    <source>
        <dbReference type="Pfam" id="PF01590"/>
    </source>
</evidence>
<dbReference type="GeneID" id="20643296"/>
<feature type="domain" description="GAF" evidence="2">
    <location>
        <begin position="504"/>
        <end position="597"/>
    </location>
</feature>
<dbReference type="InParanoid" id="G4YTC7"/>
<evidence type="ECO:0000313" key="3">
    <source>
        <dbReference type="EMBL" id="EGZ23049.1"/>
    </source>
</evidence>
<feature type="compositionally biased region" description="Polar residues" evidence="1">
    <location>
        <begin position="295"/>
        <end position="305"/>
    </location>
</feature>
<dbReference type="Pfam" id="PF01590">
    <property type="entry name" value="GAF"/>
    <property type="match status" value="1"/>
</dbReference>
<keyword evidence="4" id="KW-1185">Reference proteome</keyword>
<dbReference type="InterPro" id="IPR029016">
    <property type="entry name" value="GAF-like_dom_sf"/>
</dbReference>
<feature type="region of interest" description="Disordered" evidence="1">
    <location>
        <begin position="295"/>
        <end position="319"/>
    </location>
</feature>
<dbReference type="EMBL" id="JH159152">
    <property type="protein sequence ID" value="EGZ23049.1"/>
    <property type="molecule type" value="Genomic_DNA"/>
</dbReference>
<proteinExistence type="predicted"/>
<dbReference type="RefSeq" id="XP_009518337.1">
    <property type="nucleotide sequence ID" value="XM_009520042.1"/>
</dbReference>
<dbReference type="InterPro" id="IPR003018">
    <property type="entry name" value="GAF"/>
</dbReference>
<evidence type="ECO:0000313" key="4">
    <source>
        <dbReference type="Proteomes" id="UP000002640"/>
    </source>
</evidence>
<dbReference type="PANTHER" id="PTHR43102:SF2">
    <property type="entry name" value="GAF DOMAIN-CONTAINING PROTEIN"/>
    <property type="match status" value="1"/>
</dbReference>
<dbReference type="SMR" id="G4YTC7"/>
<sequence length="616" mass="68114">MAITADGADFNNEFPSRPRRKFLRWSRHRSTSNDRDFPSEVSGSTEGPEVARELLWARTQAVAAPEIDFAGLSNLSLETWESIRSKHNKHESFRTFKRQLVTPNIPAVMEVLVTGELQCSVAEASALLCSPGESEFNSVMTRMHGRAFQHGTVVHNFKAENQGEVLPAYRCVKTACFARPRLALFDTDERWCFLEEFAPVVTATGVQSDFTLSQRSLRPSTLPRAHKFHKLLMTKKTRCYLCAHFVCSKCWIRQPLETANGRKIAVLVCPHCLGSIQNCNYAHLAASFVSGRGSGSSANTSTGEQNLRPVQVLPDADDAPEPGRAVVSYLAGVFSDEDDEESSSESGSTVDLNNKNDAASNVLQHLTSVLDEGVNRVMAHCFYDSDNNADNEELEPEISSALRKLQAQFAREVLPLEACILSNAVARTYPIDTTSGGSVAGVPVGPIPPNETLRLESITQEQLLLATGSPELTLVCELVTREMSCMASLVTIVGKTLQYVLATDYPSFQYAEQPREHTLCQHLLMGDRPMLVQHPEADVRFCNLSLVVDYGIQFYAGFPIFSRDGLAVVGSLCCLDTRPREMTQSQYSTLLHLTRTASSIIVTKCLQRRGLQRLQK</sequence>
<dbReference type="SUPFAM" id="SSF55781">
    <property type="entry name" value="GAF domain-like"/>
    <property type="match status" value="1"/>
</dbReference>
<dbReference type="STRING" id="1094619.G4YTC7"/>
<accession>G4YTC7</accession>